<feature type="transmembrane region" description="Helical" evidence="1">
    <location>
        <begin position="207"/>
        <end position="225"/>
    </location>
</feature>
<evidence type="ECO:0000313" key="2">
    <source>
        <dbReference type="EMBL" id="VAW19237.1"/>
    </source>
</evidence>
<name>A0A3B0U0K6_9ZZZZ</name>
<sequence>MVGAVWVYTLVPATLAVIAAAITIRVRPGPVLVSTIQHFAAGVVFAAAAGEVLPDVVHGASPLATLVGGAAGIVAMLAIKQVETLVKGALGLLIMIGIDLLVDGMVLGIGFSAGAKTGFLLMIALSLEVVFLAMALSTGLSKSANSPAKIVAITAVLMVLLPVGAILAAPVGAMPSEFSTGFLTFGLIALLYLVTEELLVEAHQTPDRPWVTAMFFVGFMMLLLLEEIMT</sequence>
<feature type="transmembrane region" description="Helical" evidence="1">
    <location>
        <begin position="150"/>
        <end position="172"/>
    </location>
</feature>
<gene>
    <name evidence="2" type="ORF">MNBD_ALPHA12-1983</name>
</gene>
<protein>
    <submittedName>
        <fullName evidence="2">Metal transporter, ZIP family</fullName>
    </submittedName>
</protein>
<feature type="transmembrane region" description="Helical" evidence="1">
    <location>
        <begin position="6"/>
        <end position="24"/>
    </location>
</feature>
<feature type="transmembrane region" description="Helical" evidence="1">
    <location>
        <begin position="119"/>
        <end position="138"/>
    </location>
</feature>
<feature type="transmembrane region" description="Helical" evidence="1">
    <location>
        <begin position="90"/>
        <end position="113"/>
    </location>
</feature>
<feature type="transmembrane region" description="Helical" evidence="1">
    <location>
        <begin position="31"/>
        <end position="50"/>
    </location>
</feature>
<proteinExistence type="predicted"/>
<evidence type="ECO:0000256" key="1">
    <source>
        <dbReference type="SAM" id="Phobius"/>
    </source>
</evidence>
<dbReference type="EMBL" id="UOEO01000102">
    <property type="protein sequence ID" value="VAW19237.1"/>
    <property type="molecule type" value="Genomic_DNA"/>
</dbReference>
<organism evidence="2">
    <name type="scientific">hydrothermal vent metagenome</name>
    <dbReference type="NCBI Taxonomy" id="652676"/>
    <lineage>
        <taxon>unclassified sequences</taxon>
        <taxon>metagenomes</taxon>
        <taxon>ecological metagenomes</taxon>
    </lineage>
</organism>
<reference evidence="2" key="1">
    <citation type="submission" date="2018-06" db="EMBL/GenBank/DDBJ databases">
        <authorList>
            <person name="Zhirakovskaya E."/>
        </authorList>
    </citation>
    <scope>NUCLEOTIDE SEQUENCE</scope>
</reference>
<keyword evidence="1" id="KW-0472">Membrane</keyword>
<accession>A0A3B0U0K6</accession>
<keyword evidence="1" id="KW-0812">Transmembrane</keyword>
<feature type="transmembrane region" description="Helical" evidence="1">
    <location>
        <begin position="178"/>
        <end position="195"/>
    </location>
</feature>
<dbReference type="AlphaFoldDB" id="A0A3B0U0K6"/>
<feature type="transmembrane region" description="Helical" evidence="1">
    <location>
        <begin position="56"/>
        <end position="78"/>
    </location>
</feature>
<keyword evidence="1" id="KW-1133">Transmembrane helix</keyword>